<gene>
    <name evidence="1" type="ORF">EVAR_93647_1</name>
</gene>
<sequence length="169" mass="18834">MKKWEDDFKKIAGPVWTRLATDRNTWKSLEEAFVEKQTIPHKHPVADDSNASFRAALPRQGVSPVCVERVFKVSTAVVALGGLFLSAVRKPALGYGSLFLSLFILRPAFYEAQYISLLSLSVSFTISALAPPHTICTWKQGLSSLDSKVTIQPERMPPRTKLSENILLF</sequence>
<keyword evidence="2" id="KW-1185">Reference proteome</keyword>
<organism evidence="1 2">
    <name type="scientific">Eumeta variegata</name>
    <name type="common">Bagworm moth</name>
    <name type="synonym">Eumeta japonica</name>
    <dbReference type="NCBI Taxonomy" id="151549"/>
    <lineage>
        <taxon>Eukaryota</taxon>
        <taxon>Metazoa</taxon>
        <taxon>Ecdysozoa</taxon>
        <taxon>Arthropoda</taxon>
        <taxon>Hexapoda</taxon>
        <taxon>Insecta</taxon>
        <taxon>Pterygota</taxon>
        <taxon>Neoptera</taxon>
        <taxon>Endopterygota</taxon>
        <taxon>Lepidoptera</taxon>
        <taxon>Glossata</taxon>
        <taxon>Ditrysia</taxon>
        <taxon>Tineoidea</taxon>
        <taxon>Psychidae</taxon>
        <taxon>Oiketicinae</taxon>
        <taxon>Eumeta</taxon>
    </lineage>
</organism>
<reference evidence="1 2" key="1">
    <citation type="journal article" date="2019" name="Commun. Biol.">
        <title>The bagworm genome reveals a unique fibroin gene that provides high tensile strength.</title>
        <authorList>
            <person name="Kono N."/>
            <person name="Nakamura H."/>
            <person name="Ohtoshi R."/>
            <person name="Tomita M."/>
            <person name="Numata K."/>
            <person name="Arakawa K."/>
        </authorList>
    </citation>
    <scope>NUCLEOTIDE SEQUENCE [LARGE SCALE GENOMIC DNA]</scope>
</reference>
<name>A0A4C1TQM9_EUMVA</name>
<dbReference type="OrthoDB" id="8193815at2759"/>
<accession>A0A4C1TQM9</accession>
<dbReference type="AlphaFoldDB" id="A0A4C1TQM9"/>
<protein>
    <submittedName>
        <fullName evidence="1">Uncharacterized protein</fullName>
    </submittedName>
</protein>
<dbReference type="EMBL" id="BGZK01000078">
    <property type="protein sequence ID" value="GBP16279.1"/>
    <property type="molecule type" value="Genomic_DNA"/>
</dbReference>
<comment type="caution">
    <text evidence="1">The sequence shown here is derived from an EMBL/GenBank/DDBJ whole genome shotgun (WGS) entry which is preliminary data.</text>
</comment>
<evidence type="ECO:0000313" key="2">
    <source>
        <dbReference type="Proteomes" id="UP000299102"/>
    </source>
</evidence>
<dbReference type="Proteomes" id="UP000299102">
    <property type="component" value="Unassembled WGS sequence"/>
</dbReference>
<proteinExistence type="predicted"/>
<evidence type="ECO:0000313" key="1">
    <source>
        <dbReference type="EMBL" id="GBP16279.1"/>
    </source>
</evidence>